<protein>
    <submittedName>
        <fullName evidence="1">Cation-translocating P-type ATPase</fullName>
    </submittedName>
</protein>
<organism evidence="1 2">
    <name type="scientific">Roseateles hydrophilus</name>
    <dbReference type="NCBI Taxonomy" id="2975054"/>
    <lineage>
        <taxon>Bacteria</taxon>
        <taxon>Pseudomonadati</taxon>
        <taxon>Pseudomonadota</taxon>
        <taxon>Betaproteobacteria</taxon>
        <taxon>Burkholderiales</taxon>
        <taxon>Sphaerotilaceae</taxon>
        <taxon>Roseateles</taxon>
    </lineage>
</organism>
<accession>A0ACC6C6R8</accession>
<reference evidence="1" key="1">
    <citation type="submission" date="2022-08" db="EMBL/GenBank/DDBJ databases">
        <title>Genome sequencing of Pelomonas sp. UHG3.</title>
        <authorList>
            <person name="So Y."/>
        </authorList>
    </citation>
    <scope>NUCLEOTIDE SEQUENCE</scope>
    <source>
        <strain evidence="1">UHG3</strain>
    </source>
</reference>
<name>A0ACC6C6R8_9BURK</name>
<dbReference type="Proteomes" id="UP001076464">
    <property type="component" value="Unassembled WGS sequence"/>
</dbReference>
<sequence>MATLPAEPLSAAQASTSLTQGLSDAEAARRLHVHGPNEVLDHEQRSLLRTLRGVLAEPMFLMLLVAAGIYLVLGDLGEGLLLAFFAVVSVALVVFQERRSEHALDALRVLSSPKARVVRSGRVVRIPSRELVPGDIFWVAEGERVAADGVVRDTVALRVDESLLTGESVPVGKRVLTPSGSPGDRDDDSECVYASTLVVAGRALVEAVATGSDTRVGGIGRSLATIETAPTPLERHLRRLVRVFGVLAAMVCTVIVVTYGWLRGDWMQGLLSALAIGMAMLPEEFPMALAVFLSLGAWRLAKIQVLARRPAVIEALGSATVLCVDKTGTLTENRMRLSWLVTDDAEVQMAPGINPPPSVLLLLEFAVLASRPESADPMDRAVLSLGSTMLTGSDALHPDWTLTREFPLSAELLAMSLAWTDGAGQLHIAAKGAPEAIAELCHLDPIRKQTLLGRVKALADRGLRVLAVARGAAPNGVEVGSPRDFAFELLGLAAFHDPLRASVPAAVAQAREAGIAVAMITGDHSATAVAIGREAGIDTEAGVLTGADIEAMGEVALAEAVRRVRVFARVMPAQKLKLVLALRRNGETVAMTGDGVNDAPALKAAHVGIAMGVRGTDVAREAAGLVLLDEDFGRIVGGIRMGRRIFDNLRKVMTYITAIHVPLAGLALLPLLIGLPPLMLPVHVVLTEMVIDPVCSLAFEGAAEAPGLMQRPPRRTDDGLVGWSMLWQGLTQGGWLLAATLAIYFVALDLGRAVDVARTLAVVGLTLGNLMLVGGNVCLGIGLKALVGAHARAYWTVAGIAGATLATAMWEPGMRQLLHFALPTATDLALSLATVALAVGAGITWSAWLNNRTTGLPSTLQGR</sequence>
<comment type="caution">
    <text evidence="1">The sequence shown here is derived from an EMBL/GenBank/DDBJ whole genome shotgun (WGS) entry which is preliminary data.</text>
</comment>
<evidence type="ECO:0000313" key="2">
    <source>
        <dbReference type="Proteomes" id="UP001076464"/>
    </source>
</evidence>
<proteinExistence type="predicted"/>
<dbReference type="EMBL" id="JAPPUY010000001">
    <property type="protein sequence ID" value="MCY4744005.1"/>
    <property type="molecule type" value="Genomic_DNA"/>
</dbReference>
<keyword evidence="2" id="KW-1185">Reference proteome</keyword>
<gene>
    <name evidence="1" type="ORF">NYO99_03370</name>
</gene>
<evidence type="ECO:0000313" key="1">
    <source>
        <dbReference type="EMBL" id="MCY4744005.1"/>
    </source>
</evidence>